<evidence type="ECO:0000256" key="1">
    <source>
        <dbReference type="SAM" id="Phobius"/>
    </source>
</evidence>
<dbReference type="STRING" id="1121338.CLTEP_03010"/>
<protein>
    <submittedName>
        <fullName evidence="2">Uncharacterized protein</fullName>
    </submittedName>
</protein>
<dbReference type="AlphaFoldDB" id="A0A151B7J7"/>
<feature type="transmembrane region" description="Helical" evidence="1">
    <location>
        <begin position="74"/>
        <end position="107"/>
    </location>
</feature>
<keyword evidence="1" id="KW-0472">Membrane</keyword>
<accession>A0A151B7J7</accession>
<proteinExistence type="predicted"/>
<reference evidence="2 3" key="1">
    <citation type="submission" date="2016-02" db="EMBL/GenBank/DDBJ databases">
        <title>Genome sequence of Clostridium tepidiprofundi DSM 19306.</title>
        <authorList>
            <person name="Poehlein A."/>
            <person name="Daniel R."/>
        </authorList>
    </citation>
    <scope>NUCLEOTIDE SEQUENCE [LARGE SCALE GENOMIC DNA]</scope>
    <source>
        <strain evidence="2 3">DSM 19306</strain>
    </source>
</reference>
<sequence>MIIFIEITQENTLAYLGEFTKHVENLSTCFFVTKLLYVHIMVVEYFWRVNKCPKKNKYRSVIYKKKSKIKKYRFIILAIIAIIIVIPVIGWIMAIGGLLIFVGWNIIDRKH</sequence>
<keyword evidence="1" id="KW-0812">Transmembrane</keyword>
<dbReference type="RefSeq" id="WP_066821440.1">
    <property type="nucleotide sequence ID" value="NZ_LTBA01000001.1"/>
</dbReference>
<comment type="caution">
    <text evidence="2">The sequence shown here is derived from an EMBL/GenBank/DDBJ whole genome shotgun (WGS) entry which is preliminary data.</text>
</comment>
<evidence type="ECO:0000313" key="3">
    <source>
        <dbReference type="Proteomes" id="UP000075531"/>
    </source>
</evidence>
<dbReference type="Proteomes" id="UP000075531">
    <property type="component" value="Unassembled WGS sequence"/>
</dbReference>
<dbReference type="PATRIC" id="fig|1121338.3.peg.305"/>
<evidence type="ECO:0000313" key="2">
    <source>
        <dbReference type="EMBL" id="KYH35908.1"/>
    </source>
</evidence>
<gene>
    <name evidence="2" type="ORF">CLTEP_03010</name>
</gene>
<organism evidence="2 3">
    <name type="scientific">Clostridium tepidiprofundi DSM 19306</name>
    <dbReference type="NCBI Taxonomy" id="1121338"/>
    <lineage>
        <taxon>Bacteria</taxon>
        <taxon>Bacillati</taxon>
        <taxon>Bacillota</taxon>
        <taxon>Clostridia</taxon>
        <taxon>Eubacteriales</taxon>
        <taxon>Clostridiaceae</taxon>
        <taxon>Clostridium</taxon>
    </lineage>
</organism>
<keyword evidence="1" id="KW-1133">Transmembrane helix</keyword>
<name>A0A151B7J7_9CLOT</name>
<keyword evidence="3" id="KW-1185">Reference proteome</keyword>
<dbReference type="EMBL" id="LTBA01000001">
    <property type="protein sequence ID" value="KYH35908.1"/>
    <property type="molecule type" value="Genomic_DNA"/>
</dbReference>